<accession>A0A9D4Z9M6</accession>
<dbReference type="Proteomes" id="UP000886520">
    <property type="component" value="Chromosome 18"/>
</dbReference>
<evidence type="ECO:0000313" key="10">
    <source>
        <dbReference type="Proteomes" id="UP000886520"/>
    </source>
</evidence>
<keyword evidence="10" id="KW-1185">Reference proteome</keyword>
<dbReference type="GO" id="GO:0003700">
    <property type="term" value="F:DNA-binding transcription factor activity"/>
    <property type="evidence" value="ECO:0007669"/>
    <property type="project" value="InterPro"/>
</dbReference>
<dbReference type="InterPro" id="IPR050142">
    <property type="entry name" value="MADS-box/MEF2_TF"/>
</dbReference>
<evidence type="ECO:0000256" key="6">
    <source>
        <dbReference type="SAM" id="MobiDB-lite"/>
    </source>
</evidence>
<dbReference type="GO" id="GO:0000977">
    <property type="term" value="F:RNA polymerase II transcription regulatory region sequence-specific DNA binding"/>
    <property type="evidence" value="ECO:0007669"/>
    <property type="project" value="InterPro"/>
</dbReference>
<gene>
    <name evidence="9" type="ORF">GOP47_0018499</name>
</gene>
<dbReference type="PRINTS" id="PR00404">
    <property type="entry name" value="MADSDOMAIN"/>
</dbReference>
<name>A0A9D4Z9M6_ADICA</name>
<reference evidence="9" key="1">
    <citation type="submission" date="2021-01" db="EMBL/GenBank/DDBJ databases">
        <title>Adiantum capillus-veneris genome.</title>
        <authorList>
            <person name="Fang Y."/>
            <person name="Liao Q."/>
        </authorList>
    </citation>
    <scope>NUCLEOTIDE SEQUENCE</scope>
    <source>
        <strain evidence="9">H3</strain>
        <tissue evidence="9">Leaf</tissue>
    </source>
</reference>
<feature type="compositionally biased region" description="Acidic residues" evidence="6">
    <location>
        <begin position="95"/>
        <end position="113"/>
    </location>
</feature>
<dbReference type="SUPFAM" id="SSF55455">
    <property type="entry name" value="SRF-like"/>
    <property type="match status" value="1"/>
</dbReference>
<feature type="compositionally biased region" description="Polar residues" evidence="6">
    <location>
        <begin position="125"/>
        <end position="134"/>
    </location>
</feature>
<evidence type="ECO:0000256" key="4">
    <source>
        <dbReference type="ARBA" id="ARBA00023163"/>
    </source>
</evidence>
<comment type="caution">
    <text evidence="9">The sequence shown here is derived from an EMBL/GenBank/DDBJ whole genome shotgun (WGS) entry which is preliminary data.</text>
</comment>
<dbReference type="InterPro" id="IPR002487">
    <property type="entry name" value="TF_Kbox"/>
</dbReference>
<dbReference type="Gene3D" id="3.40.1810.10">
    <property type="entry name" value="Transcription factor, MADS-box"/>
    <property type="match status" value="1"/>
</dbReference>
<dbReference type="GO" id="GO:0005634">
    <property type="term" value="C:nucleus"/>
    <property type="evidence" value="ECO:0007669"/>
    <property type="project" value="UniProtKB-SubCell"/>
</dbReference>
<keyword evidence="4" id="KW-0804">Transcription</keyword>
<keyword evidence="5" id="KW-0539">Nucleus</keyword>
<proteinExistence type="predicted"/>
<dbReference type="FunFam" id="3.40.1810.10:FF:000003">
    <property type="entry name" value="MADS-box transcription factor MADS-MC"/>
    <property type="match status" value="1"/>
</dbReference>
<dbReference type="AlphaFoldDB" id="A0A9D4Z9M6"/>
<evidence type="ECO:0000259" key="7">
    <source>
        <dbReference type="PROSITE" id="PS50066"/>
    </source>
</evidence>
<protein>
    <submittedName>
        <fullName evidence="9">Uncharacterized protein</fullName>
    </submittedName>
</protein>
<evidence type="ECO:0000256" key="5">
    <source>
        <dbReference type="ARBA" id="ARBA00023242"/>
    </source>
</evidence>
<dbReference type="PROSITE" id="PS51297">
    <property type="entry name" value="K_BOX"/>
    <property type="match status" value="1"/>
</dbReference>
<dbReference type="InterPro" id="IPR036879">
    <property type="entry name" value="TF_MADSbox_sf"/>
</dbReference>
<evidence type="ECO:0000259" key="8">
    <source>
        <dbReference type="PROSITE" id="PS51297"/>
    </source>
</evidence>
<feature type="domain" description="MADS-box" evidence="7">
    <location>
        <begin position="171"/>
        <end position="231"/>
    </location>
</feature>
<keyword evidence="3" id="KW-0238">DNA-binding</keyword>
<comment type="subcellular location">
    <subcellularLocation>
        <location evidence="1">Nucleus</location>
    </subcellularLocation>
</comment>
<evidence type="ECO:0000256" key="3">
    <source>
        <dbReference type="ARBA" id="ARBA00023125"/>
    </source>
</evidence>
<feature type="domain" description="K-box" evidence="8">
    <location>
        <begin position="256"/>
        <end position="346"/>
    </location>
</feature>
<dbReference type="GO" id="GO:0046983">
    <property type="term" value="F:protein dimerization activity"/>
    <property type="evidence" value="ECO:0007669"/>
    <property type="project" value="InterPro"/>
</dbReference>
<sequence>MMSTTKLRPDATIVRTRSELGGISCYSSTAAHYLLRRLRQRYCIMRLPLDCLSAPMINLMPSTNVINVDDDDEEEEQALCSSHTMPTPRQACDSECYEDDNDEEDDYDDDNLDDEHQSHGDVTQACPTSSNIQASPGKITASTASNTNMNAAANQAMLTASIAQNYKNNANQRGKIQIRRIENTTSRQVTFSKRRSGLLKKAFELSVLCDAQIALIIFSSTGKLFQFSNPNMAKVLEKYQRTSTSIQNNTNIARDLEYWRHEANQYKETLAYLEDKHRHLMGENLWGLDVKELQKLETQLHGGLNRVKARKVHLLMEELQASHLKEQLLLQENEILKCKLAEALYMPAQNAVNAESTTSQEIQDSCSGRINIPFIGSRRDAECSVVAVGAPAAITETVLKLSL</sequence>
<dbReference type="EMBL" id="JABFUD020000018">
    <property type="protein sequence ID" value="KAI5065875.1"/>
    <property type="molecule type" value="Genomic_DNA"/>
</dbReference>
<dbReference type="PANTHER" id="PTHR48019">
    <property type="entry name" value="SERUM RESPONSE FACTOR HOMOLOG"/>
    <property type="match status" value="1"/>
</dbReference>
<dbReference type="PROSITE" id="PS50066">
    <property type="entry name" value="MADS_BOX_2"/>
    <property type="match status" value="1"/>
</dbReference>
<dbReference type="Pfam" id="PF00319">
    <property type="entry name" value="SRF-TF"/>
    <property type="match status" value="1"/>
</dbReference>
<evidence type="ECO:0000256" key="1">
    <source>
        <dbReference type="ARBA" id="ARBA00004123"/>
    </source>
</evidence>
<evidence type="ECO:0000256" key="2">
    <source>
        <dbReference type="ARBA" id="ARBA00023015"/>
    </source>
</evidence>
<organism evidence="9 10">
    <name type="scientific">Adiantum capillus-veneris</name>
    <name type="common">Maidenhair fern</name>
    <dbReference type="NCBI Taxonomy" id="13818"/>
    <lineage>
        <taxon>Eukaryota</taxon>
        <taxon>Viridiplantae</taxon>
        <taxon>Streptophyta</taxon>
        <taxon>Embryophyta</taxon>
        <taxon>Tracheophyta</taxon>
        <taxon>Polypodiopsida</taxon>
        <taxon>Polypodiidae</taxon>
        <taxon>Polypodiales</taxon>
        <taxon>Pteridineae</taxon>
        <taxon>Pteridaceae</taxon>
        <taxon>Vittarioideae</taxon>
        <taxon>Adiantum</taxon>
    </lineage>
</organism>
<keyword evidence="2" id="KW-0805">Transcription regulation</keyword>
<evidence type="ECO:0000313" key="9">
    <source>
        <dbReference type="EMBL" id="KAI5065875.1"/>
    </source>
</evidence>
<dbReference type="CDD" id="cd00265">
    <property type="entry name" value="MADS_MEF2_like"/>
    <property type="match status" value="1"/>
</dbReference>
<dbReference type="Pfam" id="PF01486">
    <property type="entry name" value="K-box"/>
    <property type="match status" value="1"/>
</dbReference>
<dbReference type="PROSITE" id="PS00350">
    <property type="entry name" value="MADS_BOX_1"/>
    <property type="match status" value="1"/>
</dbReference>
<dbReference type="SMART" id="SM00432">
    <property type="entry name" value="MADS"/>
    <property type="match status" value="1"/>
</dbReference>
<dbReference type="InterPro" id="IPR002100">
    <property type="entry name" value="TF_MADSbox"/>
</dbReference>
<feature type="region of interest" description="Disordered" evidence="6">
    <location>
        <begin position="72"/>
        <end position="143"/>
    </location>
</feature>
<dbReference type="GO" id="GO:0045944">
    <property type="term" value="P:positive regulation of transcription by RNA polymerase II"/>
    <property type="evidence" value="ECO:0007669"/>
    <property type="project" value="InterPro"/>
</dbReference>
<dbReference type="OrthoDB" id="1933443at2759"/>
<dbReference type="InterPro" id="IPR033896">
    <property type="entry name" value="MEF2-like_N"/>
</dbReference>